<dbReference type="EMBL" id="VCDN01000013">
    <property type="protein sequence ID" value="MDX7986520.1"/>
    <property type="molecule type" value="Genomic_DNA"/>
</dbReference>
<keyword evidence="3" id="KW-1185">Reference proteome</keyword>
<dbReference type="PANTHER" id="PTHR43539">
    <property type="entry name" value="FLAVIN-BINDING MONOOXYGENASE-LIKE PROTEIN (AFU_ORTHOLOGUE AFUA_4G09220)"/>
    <property type="match status" value="1"/>
</dbReference>
<dbReference type="InterPro" id="IPR050982">
    <property type="entry name" value="Auxin_biosynth/cation_transpt"/>
</dbReference>
<keyword evidence="1" id="KW-0560">Oxidoreductase</keyword>
<dbReference type="PRINTS" id="PR00368">
    <property type="entry name" value="FADPNR"/>
</dbReference>
<sequence>MSPLKNKFVLIIGAGQAGLAMAFRLKEKNIPFIMVSADSRIGDTWRKRYASLTLFTPRGLSALPGLKLKGAADDYPTRDEFADYLEQYASYFDFPIRLGIAVVSLKKNIIGQFIAVLSDGTEIVASHVIVAAGGFQIPKIPTLAPHVSKTVRQFTPDNVDDMHAVPEGTVLVVGDGASGRDIALDLTSTHTVLLAVGKPRNLLPEYILGRSVWWWLHRLGLLKASSSSMIGKILRSKDPIPNRNRDLPYLASKGVKIMPRLVSANNDVAKFENNACEKITSIVWAVGYKDDMGWIHIPNAVGPKGEVLHSKGISPIEGLYFIGRPWQRNRASALIMGADEDAIFIRQHLNAEN</sequence>
<name>A0ABU4S7H8_9GAMM</name>
<proteinExistence type="predicted"/>
<dbReference type="PRINTS" id="PR00469">
    <property type="entry name" value="PNDRDTASEII"/>
</dbReference>
<dbReference type="Proteomes" id="UP001271890">
    <property type="component" value="Unassembled WGS sequence"/>
</dbReference>
<protein>
    <submittedName>
        <fullName evidence="2">Potassium transporter</fullName>
    </submittedName>
</protein>
<dbReference type="RefSeq" id="WP_319928963.1">
    <property type="nucleotide sequence ID" value="NZ_VCDN01000013.1"/>
</dbReference>
<evidence type="ECO:0000256" key="1">
    <source>
        <dbReference type="ARBA" id="ARBA00023002"/>
    </source>
</evidence>
<accession>A0ABU4S7H8</accession>
<reference evidence="3" key="1">
    <citation type="journal article" date="2024" name="Toxins">
        <title>Genome Sequence Analysis of Native Xenorhabdus Strains Isolated from Entomopathogenic Nematodes in Argentina.</title>
        <authorList>
            <person name="Palma L."/>
            <person name="Frizzo L."/>
            <person name="Kaiser S."/>
            <person name="Berry C."/>
            <person name="Caballero P."/>
            <person name="Bode H.B."/>
            <person name="Del Valle E.E."/>
        </authorList>
    </citation>
    <scope>NUCLEOTIDE SEQUENCE [LARGE SCALE GENOMIC DNA]</scope>
    <source>
        <strain evidence="3">12</strain>
    </source>
</reference>
<evidence type="ECO:0000313" key="2">
    <source>
        <dbReference type="EMBL" id="MDX7986520.1"/>
    </source>
</evidence>
<dbReference type="Gene3D" id="3.50.50.60">
    <property type="entry name" value="FAD/NAD(P)-binding domain"/>
    <property type="match status" value="1"/>
</dbReference>
<dbReference type="InterPro" id="IPR036188">
    <property type="entry name" value="FAD/NAD-bd_sf"/>
</dbReference>
<organism evidence="2 3">
    <name type="scientific">Xenorhabdus santafensis</name>
    <dbReference type="NCBI Taxonomy" id="2582833"/>
    <lineage>
        <taxon>Bacteria</taxon>
        <taxon>Pseudomonadati</taxon>
        <taxon>Pseudomonadota</taxon>
        <taxon>Gammaproteobacteria</taxon>
        <taxon>Enterobacterales</taxon>
        <taxon>Morganellaceae</taxon>
        <taxon>Xenorhabdus</taxon>
    </lineage>
</organism>
<evidence type="ECO:0000313" key="3">
    <source>
        <dbReference type="Proteomes" id="UP001271890"/>
    </source>
</evidence>
<dbReference type="Pfam" id="PF13738">
    <property type="entry name" value="Pyr_redox_3"/>
    <property type="match status" value="1"/>
</dbReference>
<dbReference type="PANTHER" id="PTHR43539:SF78">
    <property type="entry name" value="FLAVIN-CONTAINING MONOOXYGENASE"/>
    <property type="match status" value="1"/>
</dbReference>
<dbReference type="SUPFAM" id="SSF51905">
    <property type="entry name" value="FAD/NAD(P)-binding domain"/>
    <property type="match status" value="1"/>
</dbReference>
<gene>
    <name evidence="2" type="ORF">FE392_04105</name>
</gene>
<comment type="caution">
    <text evidence="2">The sequence shown here is derived from an EMBL/GenBank/DDBJ whole genome shotgun (WGS) entry which is preliminary data.</text>
</comment>